<dbReference type="GeneTree" id="ENSGT00940000163377"/>
<reference evidence="8" key="1">
    <citation type="submission" date="2025-08" db="UniProtKB">
        <authorList>
            <consortium name="Ensembl"/>
        </authorList>
    </citation>
    <scope>IDENTIFICATION</scope>
</reference>
<dbReference type="Gene3D" id="3.20.80.10">
    <property type="entry name" value="Regulatory factor, effector binding domain"/>
    <property type="match status" value="1"/>
</dbReference>
<dbReference type="GO" id="GO:0020037">
    <property type="term" value="F:heme binding"/>
    <property type="evidence" value="ECO:0007669"/>
    <property type="project" value="TreeGrafter"/>
</dbReference>
<dbReference type="Proteomes" id="UP000261340">
    <property type="component" value="Unplaced"/>
</dbReference>
<dbReference type="InterPro" id="IPR011256">
    <property type="entry name" value="Reg_factor_effector_dom_sf"/>
</dbReference>
<protein>
    <recommendedName>
        <fullName evidence="6">Heme-binding protein 1</fullName>
    </recommendedName>
</protein>
<reference evidence="8" key="2">
    <citation type="submission" date="2025-09" db="UniProtKB">
        <authorList>
            <consortium name="Ensembl"/>
        </authorList>
    </citation>
    <scope>IDENTIFICATION</scope>
</reference>
<dbReference type="OMA" id="HCEVWYV"/>
<evidence type="ECO:0000256" key="7">
    <source>
        <dbReference type="SAM" id="SignalP"/>
    </source>
</evidence>
<comment type="subunit">
    <text evidence="3">Monomer.</text>
</comment>
<dbReference type="PANTHER" id="PTHR11220:SF1">
    <property type="entry name" value="HEME-BINDING PROTEIN 2"/>
    <property type="match status" value="1"/>
</dbReference>
<keyword evidence="9" id="KW-1185">Reference proteome</keyword>
<dbReference type="PANTHER" id="PTHR11220">
    <property type="entry name" value="HEME-BINDING PROTEIN-RELATED"/>
    <property type="match status" value="1"/>
</dbReference>
<evidence type="ECO:0000313" key="8">
    <source>
        <dbReference type="Ensembl" id="ENSACIP00000008991.1"/>
    </source>
</evidence>
<evidence type="ECO:0000256" key="4">
    <source>
        <dbReference type="ARBA" id="ARBA00022490"/>
    </source>
</evidence>
<dbReference type="FunFam" id="3.20.80.10:FF:000003">
    <property type="entry name" value="Heme-binding protein 1"/>
    <property type="match status" value="1"/>
</dbReference>
<comment type="function">
    <text evidence="5">May bind free porphyrinogens that may be present in the cell and thus facilitate removal of these potentially toxic compound. Binds with a high affinity to one molecule of heme or porphyrins. It binds metalloporphyrins, free porphyrins and N-methylprotoporphyrin with similar affinities.</text>
</comment>
<evidence type="ECO:0000256" key="3">
    <source>
        <dbReference type="ARBA" id="ARBA00011245"/>
    </source>
</evidence>
<proteinExistence type="inferred from homology"/>
<comment type="subcellular location">
    <subcellularLocation>
        <location evidence="1">Cytoplasm</location>
    </subcellularLocation>
</comment>
<dbReference type="AlphaFoldDB" id="A0A3Q0REN9"/>
<evidence type="ECO:0000256" key="1">
    <source>
        <dbReference type="ARBA" id="ARBA00004496"/>
    </source>
</evidence>
<sequence>RIFVSGLVCVLLALTAEARVGNSSELTFCFETEQCLLFNLICETAEYEVRHYDSVKWVSTQEKNFLMEMAAPAAFNRLYKYITGDNSMGETIQMTSPVILKMPYKRFWEMGVYTMSFLLPAEHQKNPPKPTNPDVYISDTPDMKVYVKSYGGWMTTYSDSKKAKELSDALDLVKAEYKKGFHFGVGYNSPMTLFYRHNEVWFVANDEPVCRESSSSSEETN</sequence>
<evidence type="ECO:0000256" key="5">
    <source>
        <dbReference type="ARBA" id="ARBA00037673"/>
    </source>
</evidence>
<dbReference type="STRING" id="61819.ENSACIP00000008991"/>
<dbReference type="Pfam" id="PF04832">
    <property type="entry name" value="SOUL"/>
    <property type="match status" value="1"/>
</dbReference>
<comment type="similarity">
    <text evidence="2">Belongs to the HEBP family.</text>
</comment>
<accession>A0A3Q0REN9</accession>
<keyword evidence="7" id="KW-0732">Signal</keyword>
<dbReference type="InterPro" id="IPR006917">
    <property type="entry name" value="SOUL_heme-bd"/>
</dbReference>
<name>A0A3Q0REN9_AMPCI</name>
<evidence type="ECO:0000256" key="6">
    <source>
        <dbReference type="ARBA" id="ARBA00040755"/>
    </source>
</evidence>
<evidence type="ECO:0000313" key="9">
    <source>
        <dbReference type="Proteomes" id="UP000261340"/>
    </source>
</evidence>
<dbReference type="Ensembl" id="ENSACIT00000009262.1">
    <property type="protein sequence ID" value="ENSACIP00000008991.1"/>
    <property type="gene ID" value="ENSACIG00000007036.1"/>
</dbReference>
<feature type="signal peptide" evidence="7">
    <location>
        <begin position="1"/>
        <end position="18"/>
    </location>
</feature>
<organism evidence="8 9">
    <name type="scientific">Amphilophus citrinellus</name>
    <name type="common">Midas cichlid</name>
    <name type="synonym">Cichlasoma citrinellum</name>
    <dbReference type="NCBI Taxonomy" id="61819"/>
    <lineage>
        <taxon>Eukaryota</taxon>
        <taxon>Metazoa</taxon>
        <taxon>Chordata</taxon>
        <taxon>Craniata</taxon>
        <taxon>Vertebrata</taxon>
        <taxon>Euteleostomi</taxon>
        <taxon>Actinopterygii</taxon>
        <taxon>Neopterygii</taxon>
        <taxon>Teleostei</taxon>
        <taxon>Neoteleostei</taxon>
        <taxon>Acanthomorphata</taxon>
        <taxon>Ovalentaria</taxon>
        <taxon>Cichlomorphae</taxon>
        <taxon>Cichliformes</taxon>
        <taxon>Cichlidae</taxon>
        <taxon>New World cichlids</taxon>
        <taxon>Cichlasomatinae</taxon>
        <taxon>Heroini</taxon>
        <taxon>Amphilophus</taxon>
    </lineage>
</organism>
<dbReference type="SUPFAM" id="SSF55136">
    <property type="entry name" value="Probable bacterial effector-binding domain"/>
    <property type="match status" value="1"/>
</dbReference>
<feature type="chain" id="PRO_5018522468" description="Heme-binding protein 1" evidence="7">
    <location>
        <begin position="19"/>
        <end position="221"/>
    </location>
</feature>
<evidence type="ECO:0000256" key="2">
    <source>
        <dbReference type="ARBA" id="ARBA00009817"/>
    </source>
</evidence>
<keyword evidence="4" id="KW-0963">Cytoplasm</keyword>
<dbReference type="GO" id="GO:0005737">
    <property type="term" value="C:cytoplasm"/>
    <property type="evidence" value="ECO:0007669"/>
    <property type="project" value="UniProtKB-SubCell"/>
</dbReference>